<dbReference type="STRING" id="868864.Dester_1023"/>
<evidence type="ECO:0000313" key="1">
    <source>
        <dbReference type="EMBL" id="ADY73661.1"/>
    </source>
</evidence>
<accession>F0S489</accession>
<gene>
    <name evidence="1" type="ordered locus">Dester_1023</name>
</gene>
<dbReference type="eggNOG" id="ENOG5032NEI">
    <property type="taxonomic scope" value="Bacteria"/>
</dbReference>
<dbReference type="OrthoDB" id="5358049at2"/>
<dbReference type="RefSeq" id="WP_013638613.1">
    <property type="nucleotide sequence ID" value="NC_015185.1"/>
</dbReference>
<dbReference type="AlphaFoldDB" id="F0S489"/>
<sequence>MFKNLLDKFKLFFKGAFVDSSTDKLEVKARNINDNLLTVVLSERLGIPNPMYYYTIEILPYIAKDLKGWNRRMAEKKSIISSAIGEIGEP</sequence>
<reference evidence="2" key="2">
    <citation type="submission" date="2011-02" db="EMBL/GenBank/DDBJ databases">
        <title>The complete genome of Desulfurobacterium thermolithotrophum DSM 11699.</title>
        <authorList>
            <consortium name="US DOE Joint Genome Institute (JGI-PGF)"/>
            <person name="Lucas S."/>
            <person name="Copeland A."/>
            <person name="Lapidus A."/>
            <person name="Bruce D."/>
            <person name="Goodwin L."/>
            <person name="Pitluck S."/>
            <person name="Kyrpides N."/>
            <person name="Mavromatis K."/>
            <person name="Pagani I."/>
            <person name="Ivanova N."/>
            <person name="Mikhailova N."/>
            <person name="Daligault H."/>
            <person name="Detter J.C."/>
            <person name="Tapia R."/>
            <person name="Han C."/>
            <person name="Land M."/>
            <person name="Hauser L."/>
            <person name="Markowitz V."/>
            <person name="Cheng J.-F."/>
            <person name="Hugenholtz P."/>
            <person name="Woyke T."/>
            <person name="Wu D."/>
            <person name="Spring S."/>
            <person name="Brambilla E."/>
            <person name="Klenk H.-P."/>
            <person name="Eisen J.A."/>
        </authorList>
    </citation>
    <scope>NUCLEOTIDE SEQUENCE [LARGE SCALE GENOMIC DNA]</scope>
    <source>
        <strain evidence="2">DSM 11699 / BSA</strain>
    </source>
</reference>
<dbReference type="InParanoid" id="F0S489"/>
<dbReference type="KEGG" id="dte:Dester_1023"/>
<reference evidence="1 2" key="1">
    <citation type="journal article" date="2011" name="Stand. Genomic Sci.">
        <title>Complete genome sequence of the thermophilic sulfur-reducer Desulfurobacterium thermolithotrophum type strain (BSA(T)) from a deep-sea hydrothermal vent.</title>
        <authorList>
            <person name="Goker M."/>
            <person name="Daligault H."/>
            <person name="Mwirichia R."/>
            <person name="Lapidus A."/>
            <person name="Lucas S."/>
            <person name="Deshpande S."/>
            <person name="Pagani I."/>
            <person name="Tapia R."/>
            <person name="Cheng J.F."/>
            <person name="Goodwin L."/>
            <person name="Pitluck S."/>
            <person name="Liolios K."/>
            <person name="Ivanova N."/>
            <person name="Mavromatis K."/>
            <person name="Mikhailova N."/>
            <person name="Pati A."/>
            <person name="Chen A."/>
            <person name="Palaniappan K."/>
            <person name="Han C."/>
            <person name="Land M."/>
            <person name="Hauser L."/>
            <person name="Pan C."/>
            <person name="Brambilla E.M."/>
            <person name="Rohde M."/>
            <person name="Spring S."/>
            <person name="Sikorski J."/>
            <person name="Wirth R."/>
            <person name="Detter J.C."/>
            <person name="Woyke T."/>
            <person name="Bristow J."/>
            <person name="Eisen J.A."/>
            <person name="Markowitz V."/>
            <person name="Hugenholtz P."/>
            <person name="Kyrpides N.C."/>
            <person name="Klenk H.P."/>
        </authorList>
    </citation>
    <scope>NUCLEOTIDE SEQUENCE [LARGE SCALE GENOMIC DNA]</scope>
    <source>
        <strain evidence="2">DSM 11699 / BSA</strain>
    </source>
</reference>
<organism evidence="1 2">
    <name type="scientific">Desulfurobacterium thermolithotrophum (strain DSM 11699 / BSA)</name>
    <dbReference type="NCBI Taxonomy" id="868864"/>
    <lineage>
        <taxon>Bacteria</taxon>
        <taxon>Pseudomonadati</taxon>
        <taxon>Aquificota</taxon>
        <taxon>Aquificia</taxon>
        <taxon>Desulfurobacteriales</taxon>
        <taxon>Desulfurobacteriaceae</taxon>
        <taxon>Desulfurobacterium</taxon>
    </lineage>
</organism>
<dbReference type="Proteomes" id="UP000007102">
    <property type="component" value="Chromosome"/>
</dbReference>
<name>F0S489_DESTD</name>
<dbReference type="Pfam" id="PF25952">
    <property type="entry name" value="DUF7990"/>
    <property type="match status" value="1"/>
</dbReference>
<evidence type="ECO:0000313" key="2">
    <source>
        <dbReference type="Proteomes" id="UP000007102"/>
    </source>
</evidence>
<dbReference type="HOGENOM" id="CLU_176775_0_0_0"/>
<proteinExistence type="predicted"/>
<protein>
    <submittedName>
        <fullName evidence="1">Uncharacterized protein</fullName>
    </submittedName>
</protein>
<dbReference type="EMBL" id="CP002543">
    <property type="protein sequence ID" value="ADY73661.1"/>
    <property type="molecule type" value="Genomic_DNA"/>
</dbReference>
<dbReference type="InterPro" id="IPR058303">
    <property type="entry name" value="DUF7990"/>
</dbReference>
<keyword evidence="2" id="KW-1185">Reference proteome</keyword>